<keyword evidence="1" id="KW-1133">Transmembrane helix</keyword>
<protein>
    <submittedName>
        <fullName evidence="2">Uncharacterized protein</fullName>
    </submittedName>
</protein>
<sequence length="57" mass="6365">NLDYPVVVATLFLIVARVLVVDDIGNDLIGRQYLIAMVINITFEPVLNDFLVAFIKS</sequence>
<keyword evidence="3" id="KW-1185">Reference proteome</keyword>
<name>A0A4Y2EUK0_ARAVE</name>
<accession>A0A4Y2EUK0</accession>
<gene>
    <name evidence="2" type="ORF">AVEN_16060_1</name>
</gene>
<keyword evidence="1" id="KW-0812">Transmembrane</keyword>
<dbReference type="AlphaFoldDB" id="A0A4Y2EUK0"/>
<reference evidence="2 3" key="1">
    <citation type="journal article" date="2019" name="Sci. Rep.">
        <title>Orb-weaving spider Araneus ventricosus genome elucidates the spidroin gene catalogue.</title>
        <authorList>
            <person name="Kono N."/>
            <person name="Nakamura H."/>
            <person name="Ohtoshi R."/>
            <person name="Moran D.A.P."/>
            <person name="Shinohara A."/>
            <person name="Yoshida Y."/>
            <person name="Fujiwara M."/>
            <person name="Mori M."/>
            <person name="Tomita M."/>
            <person name="Arakawa K."/>
        </authorList>
    </citation>
    <scope>NUCLEOTIDE SEQUENCE [LARGE SCALE GENOMIC DNA]</scope>
</reference>
<organism evidence="2 3">
    <name type="scientific">Araneus ventricosus</name>
    <name type="common">Orbweaver spider</name>
    <name type="synonym">Epeira ventricosa</name>
    <dbReference type="NCBI Taxonomy" id="182803"/>
    <lineage>
        <taxon>Eukaryota</taxon>
        <taxon>Metazoa</taxon>
        <taxon>Ecdysozoa</taxon>
        <taxon>Arthropoda</taxon>
        <taxon>Chelicerata</taxon>
        <taxon>Arachnida</taxon>
        <taxon>Araneae</taxon>
        <taxon>Araneomorphae</taxon>
        <taxon>Entelegynae</taxon>
        <taxon>Araneoidea</taxon>
        <taxon>Araneidae</taxon>
        <taxon>Araneus</taxon>
    </lineage>
</organism>
<feature type="transmembrane region" description="Helical" evidence="1">
    <location>
        <begin position="33"/>
        <end position="55"/>
    </location>
</feature>
<feature type="non-terminal residue" evidence="2">
    <location>
        <position position="1"/>
    </location>
</feature>
<evidence type="ECO:0000313" key="2">
    <source>
        <dbReference type="EMBL" id="GBM31848.1"/>
    </source>
</evidence>
<dbReference type="EMBL" id="BGPR01093661">
    <property type="protein sequence ID" value="GBM31848.1"/>
    <property type="molecule type" value="Genomic_DNA"/>
</dbReference>
<evidence type="ECO:0000313" key="3">
    <source>
        <dbReference type="Proteomes" id="UP000499080"/>
    </source>
</evidence>
<keyword evidence="1" id="KW-0472">Membrane</keyword>
<feature type="transmembrane region" description="Helical" evidence="1">
    <location>
        <begin position="6"/>
        <end position="21"/>
    </location>
</feature>
<comment type="caution">
    <text evidence="2">The sequence shown here is derived from an EMBL/GenBank/DDBJ whole genome shotgun (WGS) entry which is preliminary data.</text>
</comment>
<dbReference type="Proteomes" id="UP000499080">
    <property type="component" value="Unassembled WGS sequence"/>
</dbReference>
<evidence type="ECO:0000256" key="1">
    <source>
        <dbReference type="SAM" id="Phobius"/>
    </source>
</evidence>
<proteinExistence type="predicted"/>